<dbReference type="InterPro" id="IPR024733">
    <property type="entry name" value="NAGLU_tim-barrel"/>
</dbReference>
<dbReference type="RefSeq" id="XP_056539844.1">
    <property type="nucleotide sequence ID" value="XM_056692138.1"/>
</dbReference>
<evidence type="ECO:0000256" key="2">
    <source>
        <dbReference type="SAM" id="SignalP"/>
    </source>
</evidence>
<feature type="domain" description="Alpha-N-acetylglucosaminidase N-terminal" evidence="4">
    <location>
        <begin position="24"/>
        <end position="110"/>
    </location>
</feature>
<dbReference type="InterPro" id="IPR024732">
    <property type="entry name" value="NAGLU_C"/>
</dbReference>
<feature type="domain" description="Alpha-N-acetylglucosaminidase C-terminal" evidence="5">
    <location>
        <begin position="471"/>
        <end position="731"/>
    </location>
</feature>
<keyword evidence="2" id="KW-0732">Signal</keyword>
<evidence type="ECO:0000313" key="6">
    <source>
        <dbReference type="EMBL" id="KAJ5153536.1"/>
    </source>
</evidence>
<dbReference type="AlphaFoldDB" id="A0A9W9HPT8"/>
<evidence type="ECO:0000259" key="3">
    <source>
        <dbReference type="Pfam" id="PF05089"/>
    </source>
</evidence>
<reference evidence="6" key="2">
    <citation type="journal article" date="2023" name="IMA Fungus">
        <title>Comparative genomic study of the Penicillium genus elucidates a diverse pangenome and 15 lateral gene transfer events.</title>
        <authorList>
            <person name="Petersen C."/>
            <person name="Sorensen T."/>
            <person name="Nielsen M.R."/>
            <person name="Sondergaard T.E."/>
            <person name="Sorensen J.L."/>
            <person name="Fitzpatrick D.A."/>
            <person name="Frisvad J.C."/>
            <person name="Nielsen K.L."/>
        </authorList>
    </citation>
    <scope>NUCLEOTIDE SEQUENCE</scope>
    <source>
        <strain evidence="6">IBT 26290</strain>
    </source>
</reference>
<protein>
    <recommendedName>
        <fullName evidence="8">Alpha-N-acetylglucosaminidase</fullName>
    </recommendedName>
</protein>
<dbReference type="InterPro" id="IPR024240">
    <property type="entry name" value="NAGLU_N"/>
</dbReference>
<reference evidence="6" key="1">
    <citation type="submission" date="2022-11" db="EMBL/GenBank/DDBJ databases">
        <authorList>
            <person name="Petersen C."/>
        </authorList>
    </citation>
    <scope>NUCLEOTIDE SEQUENCE</scope>
    <source>
        <strain evidence="6">IBT 26290</strain>
    </source>
</reference>
<dbReference type="GO" id="GO:0016787">
    <property type="term" value="F:hydrolase activity"/>
    <property type="evidence" value="ECO:0007669"/>
    <property type="project" value="UniProtKB-KW"/>
</dbReference>
<accession>A0A9W9HPT8</accession>
<dbReference type="Pfam" id="PF05089">
    <property type="entry name" value="NAGLU"/>
    <property type="match status" value="1"/>
</dbReference>
<feature type="chain" id="PRO_5040803203" description="Alpha-N-acetylglucosaminidase" evidence="2">
    <location>
        <begin position="18"/>
        <end position="754"/>
    </location>
</feature>
<comment type="caution">
    <text evidence="6">The sequence shown here is derived from an EMBL/GenBank/DDBJ whole genome shotgun (WGS) entry which is preliminary data.</text>
</comment>
<dbReference type="OrthoDB" id="64736at2759"/>
<dbReference type="Proteomes" id="UP001149163">
    <property type="component" value="Unassembled WGS sequence"/>
</dbReference>
<organism evidence="6 7">
    <name type="scientific">Penicillium canariense</name>
    <dbReference type="NCBI Taxonomy" id="189055"/>
    <lineage>
        <taxon>Eukaryota</taxon>
        <taxon>Fungi</taxon>
        <taxon>Dikarya</taxon>
        <taxon>Ascomycota</taxon>
        <taxon>Pezizomycotina</taxon>
        <taxon>Eurotiomycetes</taxon>
        <taxon>Eurotiomycetidae</taxon>
        <taxon>Eurotiales</taxon>
        <taxon>Aspergillaceae</taxon>
        <taxon>Penicillium</taxon>
    </lineage>
</organism>
<evidence type="ECO:0008006" key="8">
    <source>
        <dbReference type="Google" id="ProtNLM"/>
    </source>
</evidence>
<dbReference type="Gene3D" id="1.20.120.670">
    <property type="entry name" value="N-acetyl-b-d-glucoasminidase"/>
    <property type="match status" value="1"/>
</dbReference>
<evidence type="ECO:0000313" key="7">
    <source>
        <dbReference type="Proteomes" id="UP001149163"/>
    </source>
</evidence>
<keyword evidence="7" id="KW-1185">Reference proteome</keyword>
<proteinExistence type="predicted"/>
<dbReference type="EMBL" id="JAPQKN010000007">
    <property type="protein sequence ID" value="KAJ5153536.1"/>
    <property type="molecule type" value="Genomic_DNA"/>
</dbReference>
<evidence type="ECO:0000256" key="1">
    <source>
        <dbReference type="ARBA" id="ARBA00022801"/>
    </source>
</evidence>
<dbReference type="PANTHER" id="PTHR12872:SF1">
    <property type="entry name" value="ALPHA-N-ACETYLGLUCOSAMINIDASE"/>
    <property type="match status" value="1"/>
</dbReference>
<dbReference type="InterPro" id="IPR017853">
    <property type="entry name" value="GH"/>
</dbReference>
<evidence type="ECO:0000259" key="4">
    <source>
        <dbReference type="Pfam" id="PF12971"/>
    </source>
</evidence>
<dbReference type="PANTHER" id="PTHR12872">
    <property type="entry name" value="ALPHA-N-ACETYLGLUCOSAMINIDASE"/>
    <property type="match status" value="1"/>
</dbReference>
<evidence type="ECO:0000259" key="5">
    <source>
        <dbReference type="Pfam" id="PF12972"/>
    </source>
</evidence>
<dbReference type="InterPro" id="IPR029018">
    <property type="entry name" value="Hex-like_dom2"/>
</dbReference>
<dbReference type="Pfam" id="PF12972">
    <property type="entry name" value="NAGLU_C"/>
    <property type="match status" value="1"/>
</dbReference>
<dbReference type="SUPFAM" id="SSF51445">
    <property type="entry name" value="(Trans)glycosidases"/>
    <property type="match status" value="1"/>
</dbReference>
<feature type="domain" description="Alpha-N-acetylglucosaminidase tim-barrel" evidence="3">
    <location>
        <begin position="125"/>
        <end position="462"/>
    </location>
</feature>
<dbReference type="Pfam" id="PF12971">
    <property type="entry name" value="NAGLU_N"/>
    <property type="match status" value="1"/>
</dbReference>
<dbReference type="Gene3D" id="3.30.379.10">
    <property type="entry name" value="Chitobiase/beta-hexosaminidase domain 2-like"/>
    <property type="match status" value="1"/>
</dbReference>
<keyword evidence="1" id="KW-0378">Hydrolase</keyword>
<sequence length="754" mass="86195">MRLLALLLWLCVASSLARILSTKGLYGLVRRRLPNHVDHFHFTIDYSNITGADGYDQFMVQSAPNGTILVKGNSVSALSSGLHRYLTEVAHVDIYWFIGSRLDQIASPLPRLTKPIEGSSTVPWRYHFNTVTFSYTTAFWTWEEWETQLDWLALQGVNLPLAWVGQEKILVDVFHEIGLTDTEIATFLTGPAFQAWNRFGNIQGSWGGSSLPRDWIDRQFDLQKKIIPRMVELGMTPVLPSFTGFVPMNTTRVLPDAKIVRGSQWGGFPRRYTNDSFLEPFDDHFSKLQYSFINKQRAAYGNVSHIYTLDQYNENVPYSGDLDYLRNITRTTWQSLKQADPDAIWMMQGWLFYAQSDFWTGERVEAYLAGVADHKDMLILDLFSESAPQWRRTQSYYGKPWIWCQLHDYGGNMGLYGQITNITVNATQARIESPSLVGYGLSPEGQEGNEIIYRLLLDQAWSTTPLESKQYFHDWVRSRYSGSGSTPNELYEAWELMRTPVYDNTNASVYAVIKSVLELRPAIDNIAGRVGFQATALTYDPMILVQAWHKLYYAADSEPALWTNPAYRLDMVDVTRQVMANAFIPLYRSLVSTWNTSNAGQDTLSRKGEQMIQLLSDLDAVLLTSSHFRLSTWINSARAWAHGNDSQASFLEYNARNQITLWGPTGQIADYASKQWSGVVSSFSIPRWQIFIKYLKSMPPASFNATELTAQLMDFELHWQHEKWEKPDPSGEAEDLEKVLGRVYSRWPSIFAES</sequence>
<dbReference type="Gene3D" id="3.20.20.80">
    <property type="entry name" value="Glycosidases"/>
    <property type="match status" value="1"/>
</dbReference>
<dbReference type="InterPro" id="IPR007781">
    <property type="entry name" value="NAGLU"/>
</dbReference>
<feature type="signal peptide" evidence="2">
    <location>
        <begin position="1"/>
        <end position="17"/>
    </location>
</feature>
<name>A0A9W9HPT8_9EURO</name>
<gene>
    <name evidence="6" type="ORF">N7482_010014</name>
</gene>
<dbReference type="GeneID" id="81431314"/>